<dbReference type="Pfam" id="PF02519">
    <property type="entry name" value="Auxin_inducible"/>
    <property type="match status" value="1"/>
</dbReference>
<reference evidence="2" key="3">
    <citation type="submission" date="2021-05" db="UniProtKB">
        <authorList>
            <consortium name="EnsemblPlants"/>
        </authorList>
    </citation>
    <scope>IDENTIFICATION</scope>
    <source>
        <strain evidence="2">cv. B73</strain>
    </source>
</reference>
<dbReference type="GO" id="GO:0009733">
    <property type="term" value="P:response to auxin"/>
    <property type="evidence" value="ECO:0007669"/>
    <property type="project" value="InterPro"/>
</dbReference>
<dbReference type="FunCoup" id="A0A804MPQ6">
    <property type="interactions" value="5"/>
</dbReference>
<dbReference type="PANTHER" id="PTHR31374:SF411">
    <property type="entry name" value="SAUR-LIKE AUXIN-RESPONSIVE PROTEIN FAMILY"/>
    <property type="match status" value="1"/>
</dbReference>
<evidence type="ECO:0000313" key="3">
    <source>
        <dbReference type="Proteomes" id="UP000007305"/>
    </source>
</evidence>
<dbReference type="Proteomes" id="UP000007305">
    <property type="component" value="Chromosome 2"/>
</dbReference>
<dbReference type="Gramene" id="Zm00001eb102510_T001">
    <property type="protein sequence ID" value="Zm00001eb102510_P001"/>
    <property type="gene ID" value="Zm00001eb102510"/>
</dbReference>
<sequence>MTLSSFTEHLLLYIYIHLTSLTFSFLSLDHTKLDFTFCSSFATCPSAVFDVPMLEKKLTVTGTGTAMAMATEKGRKPGLITKTLGRCRGARRRSRPPAPEGCFAVRVGAGRQRFVVRTECVNHPLFRALLEEAEEAFGYAAAGPLVLPCDADAFVRVLEQIQEEEEDAAGQAAPAVARCGLVRGHSAYRLLLVPARPLLVGRS</sequence>
<dbReference type="InParanoid" id="A0A804MPQ6"/>
<evidence type="ECO:0000256" key="1">
    <source>
        <dbReference type="ARBA" id="ARBA00006974"/>
    </source>
</evidence>
<reference evidence="2" key="2">
    <citation type="submission" date="2019-07" db="EMBL/GenBank/DDBJ databases">
        <authorList>
            <person name="Seetharam A."/>
            <person name="Woodhouse M."/>
            <person name="Cannon E."/>
        </authorList>
    </citation>
    <scope>NUCLEOTIDE SEQUENCE [LARGE SCALE GENOMIC DNA]</scope>
    <source>
        <strain evidence="2">cv. B73</strain>
    </source>
</reference>
<dbReference type="EnsemblPlants" id="Zm00001eb102510_T001">
    <property type="protein sequence ID" value="Zm00001eb102510_P001"/>
    <property type="gene ID" value="Zm00001eb102510"/>
</dbReference>
<dbReference type="OrthoDB" id="660486at2759"/>
<dbReference type="AlphaFoldDB" id="A0A804MPQ6"/>
<protein>
    <submittedName>
        <fullName evidence="2">Uncharacterized protein</fullName>
    </submittedName>
</protein>
<organism evidence="2 3">
    <name type="scientific">Zea mays</name>
    <name type="common">Maize</name>
    <dbReference type="NCBI Taxonomy" id="4577"/>
    <lineage>
        <taxon>Eukaryota</taxon>
        <taxon>Viridiplantae</taxon>
        <taxon>Streptophyta</taxon>
        <taxon>Embryophyta</taxon>
        <taxon>Tracheophyta</taxon>
        <taxon>Spermatophyta</taxon>
        <taxon>Magnoliopsida</taxon>
        <taxon>Liliopsida</taxon>
        <taxon>Poales</taxon>
        <taxon>Poaceae</taxon>
        <taxon>PACMAD clade</taxon>
        <taxon>Panicoideae</taxon>
        <taxon>Andropogonodae</taxon>
        <taxon>Andropogoneae</taxon>
        <taxon>Tripsacinae</taxon>
        <taxon>Zea</taxon>
    </lineage>
</organism>
<proteinExistence type="inferred from homology"/>
<keyword evidence="3" id="KW-1185">Reference proteome</keyword>
<evidence type="ECO:0000313" key="2">
    <source>
        <dbReference type="EnsemblPlants" id="Zm00001eb102510_P001"/>
    </source>
</evidence>
<dbReference type="InterPro" id="IPR003676">
    <property type="entry name" value="SAUR_fam"/>
</dbReference>
<gene>
    <name evidence="2" type="primary">LOC103647576</name>
</gene>
<dbReference type="GeneID" id="103647576"/>
<reference evidence="3" key="1">
    <citation type="submission" date="2015-12" db="EMBL/GenBank/DDBJ databases">
        <title>Update maize B73 reference genome by single molecule sequencing technologies.</title>
        <authorList>
            <consortium name="Maize Genome Sequencing Project"/>
            <person name="Ware D."/>
        </authorList>
    </citation>
    <scope>NUCLEOTIDE SEQUENCE [LARGE SCALE GENOMIC DNA]</scope>
    <source>
        <strain evidence="3">cv. B73</strain>
    </source>
</reference>
<comment type="similarity">
    <text evidence="1">Belongs to the ARG7 family.</text>
</comment>
<dbReference type="KEGG" id="zma:103647576"/>
<dbReference type="PANTHER" id="PTHR31374">
    <property type="entry name" value="AUXIN-INDUCED PROTEIN-LIKE-RELATED"/>
    <property type="match status" value="1"/>
</dbReference>
<accession>A0A804MPQ6</accession>
<name>A0A804MPQ6_MAIZE</name>
<dbReference type="RefSeq" id="XP_008670314.1">
    <property type="nucleotide sequence ID" value="XM_008672092.3"/>
</dbReference>